<dbReference type="Gene3D" id="3.60.21.10">
    <property type="match status" value="1"/>
</dbReference>
<dbReference type="InterPro" id="IPR029052">
    <property type="entry name" value="Metallo-depent_PP-like"/>
</dbReference>
<dbReference type="OrthoDB" id="429461at2759"/>
<organism evidence="2 3">
    <name type="scientific">Stylonychia lemnae</name>
    <name type="common">Ciliate</name>
    <dbReference type="NCBI Taxonomy" id="5949"/>
    <lineage>
        <taxon>Eukaryota</taxon>
        <taxon>Sar</taxon>
        <taxon>Alveolata</taxon>
        <taxon>Ciliophora</taxon>
        <taxon>Intramacronucleata</taxon>
        <taxon>Spirotrichea</taxon>
        <taxon>Stichotrichia</taxon>
        <taxon>Sporadotrichida</taxon>
        <taxon>Oxytrichidae</taxon>
        <taxon>Stylonychinae</taxon>
        <taxon>Stylonychia</taxon>
    </lineage>
</organism>
<feature type="domain" description="Calcineurin-like phosphoesterase" evidence="1">
    <location>
        <begin position="35"/>
        <end position="270"/>
    </location>
</feature>
<evidence type="ECO:0000313" key="3">
    <source>
        <dbReference type="Proteomes" id="UP000039865"/>
    </source>
</evidence>
<dbReference type="GO" id="GO:0016788">
    <property type="term" value="F:hydrolase activity, acting on ester bonds"/>
    <property type="evidence" value="ECO:0007669"/>
    <property type="project" value="TreeGrafter"/>
</dbReference>
<dbReference type="PANTHER" id="PTHR32440:SF3">
    <property type="entry name" value="CALCINEURIN-LIKE PHOSPHOESTERASE DOMAIN-CONTAINING PROTEIN"/>
    <property type="match status" value="1"/>
</dbReference>
<dbReference type="EMBL" id="CCKQ01008482">
    <property type="protein sequence ID" value="CDW79940.1"/>
    <property type="molecule type" value="Genomic_DNA"/>
</dbReference>
<dbReference type="InterPro" id="IPR004843">
    <property type="entry name" value="Calcineurin-like_PHP"/>
</dbReference>
<dbReference type="PANTHER" id="PTHR32440">
    <property type="entry name" value="PHOSPHATASE DCR2-RELATED-RELATED"/>
    <property type="match status" value="1"/>
</dbReference>
<dbReference type="Pfam" id="PF00149">
    <property type="entry name" value="Metallophos"/>
    <property type="match status" value="1"/>
</dbReference>
<dbReference type="SUPFAM" id="SSF56300">
    <property type="entry name" value="Metallo-dependent phosphatases"/>
    <property type="match status" value="1"/>
</dbReference>
<protein>
    <recommendedName>
        <fullName evidence="1">Calcineurin-like phosphoesterase domain-containing protein</fullName>
    </recommendedName>
</protein>
<evidence type="ECO:0000313" key="2">
    <source>
        <dbReference type="EMBL" id="CDW79940.1"/>
    </source>
</evidence>
<dbReference type="InParanoid" id="A0A078ACG7"/>
<dbReference type="AlphaFoldDB" id="A0A078ACG7"/>
<dbReference type="CDD" id="cd07383">
    <property type="entry name" value="MPP_Dcr2"/>
    <property type="match status" value="1"/>
</dbReference>
<gene>
    <name evidence="2" type="primary">Contig3801.g4067</name>
    <name evidence="2" type="ORF">STYLEM_8932</name>
</gene>
<sequence length="380" mass="43442">MRSSKVIRLTILLGTVYQISTILSKQLRVNKNGVFKFVQFTDIHFGEGAENDLGSQNVMRKVLETEQPDFVAATGDVISGYAWDGIQTNWFAEQYKTFVKPLYEYNTSWAYTCGNHDDQGDLTRDEISEVDRSYNLSLTQPNAANISHTFNYILPVYDYEGKNILFRLWFMDSGEDQDCMGVSGYDCVRPDQIEWFRSMNKAIPDDDPSKGKGFLLVHIPLFEYINLYNNDLFYGARGEEVSCQALNTGLFAALKEQKTVEWVLVGHDHDNDFYGNYDGINLSFGRKTGHGSYGPLNMQQGARVFEITTNPYKISTWVRQEDGTIHKEVNTNSKPTSEVSQTKCGGSLGKADHVAQNYEEMKYLRDYYLKRHDLKHLVVE</sequence>
<dbReference type="Proteomes" id="UP000039865">
    <property type="component" value="Unassembled WGS sequence"/>
</dbReference>
<proteinExistence type="predicted"/>
<reference evidence="2 3" key="1">
    <citation type="submission" date="2014-06" db="EMBL/GenBank/DDBJ databases">
        <authorList>
            <person name="Swart Estienne"/>
        </authorList>
    </citation>
    <scope>NUCLEOTIDE SEQUENCE [LARGE SCALE GENOMIC DNA]</scope>
    <source>
        <strain evidence="2 3">130c</strain>
    </source>
</reference>
<keyword evidence="3" id="KW-1185">Reference proteome</keyword>
<dbReference type="GO" id="GO:0005737">
    <property type="term" value="C:cytoplasm"/>
    <property type="evidence" value="ECO:0007669"/>
    <property type="project" value="TreeGrafter"/>
</dbReference>
<evidence type="ECO:0000259" key="1">
    <source>
        <dbReference type="Pfam" id="PF00149"/>
    </source>
</evidence>
<name>A0A078ACG7_STYLE</name>
<dbReference type="OMA" id="EFPGCIN"/>
<accession>A0A078ACG7</accession>